<dbReference type="AlphaFoldDB" id="A0A923HNF9"/>
<dbReference type="InterPro" id="IPR012902">
    <property type="entry name" value="N_methyl_site"/>
</dbReference>
<dbReference type="RefSeq" id="WP_186914113.1">
    <property type="nucleotide sequence ID" value="NZ_JACOFV010000024.1"/>
</dbReference>
<name>A0A923HNF9_9BURK</name>
<protein>
    <submittedName>
        <fullName evidence="1">Type IV pilin protein</fullName>
    </submittedName>
</protein>
<evidence type="ECO:0000313" key="2">
    <source>
        <dbReference type="Proteomes" id="UP000634011"/>
    </source>
</evidence>
<dbReference type="SUPFAM" id="SSF54523">
    <property type="entry name" value="Pili subunits"/>
    <property type="match status" value="1"/>
</dbReference>
<dbReference type="NCBIfam" id="TIGR02532">
    <property type="entry name" value="IV_pilin_GFxxxE"/>
    <property type="match status" value="1"/>
</dbReference>
<organism evidence="1 2">
    <name type="scientific">Undibacterium jejuense</name>
    <dbReference type="NCBI Taxonomy" id="1344949"/>
    <lineage>
        <taxon>Bacteria</taxon>
        <taxon>Pseudomonadati</taxon>
        <taxon>Pseudomonadota</taxon>
        <taxon>Betaproteobacteria</taxon>
        <taxon>Burkholderiales</taxon>
        <taxon>Oxalobacteraceae</taxon>
        <taxon>Undibacterium</taxon>
    </lineage>
</organism>
<evidence type="ECO:0000313" key="1">
    <source>
        <dbReference type="EMBL" id="MBC3864169.1"/>
    </source>
</evidence>
<reference evidence="1" key="1">
    <citation type="submission" date="2020-08" db="EMBL/GenBank/DDBJ databases">
        <title>Novel species isolated from subtropical streams in China.</title>
        <authorList>
            <person name="Lu H."/>
        </authorList>
    </citation>
    <scope>NUCLEOTIDE SEQUENCE</scope>
    <source>
        <strain evidence="1">KACC 12607</strain>
    </source>
</reference>
<dbReference type="Pfam" id="PF16732">
    <property type="entry name" value="ComP_DUS"/>
    <property type="match status" value="1"/>
</dbReference>
<dbReference type="Gene3D" id="3.30.700.10">
    <property type="entry name" value="Glycoprotein, Type 4 Pilin"/>
    <property type="match status" value="1"/>
</dbReference>
<keyword evidence="2" id="KW-1185">Reference proteome</keyword>
<gene>
    <name evidence="1" type="ORF">H8K32_18865</name>
</gene>
<dbReference type="Pfam" id="PF07963">
    <property type="entry name" value="N_methyl"/>
    <property type="match status" value="1"/>
</dbReference>
<dbReference type="InterPro" id="IPR031982">
    <property type="entry name" value="PilE-like"/>
</dbReference>
<dbReference type="EMBL" id="JACOFV010000024">
    <property type="protein sequence ID" value="MBC3864169.1"/>
    <property type="molecule type" value="Genomic_DNA"/>
</dbReference>
<sequence length="152" mass="16509">MKTDRSKGFNLIELVIALAIVAVLSTVAYASYSSGVTKAKRAEAKSALLKMMQQEEKFFTQNNRYIVFGKSSNDPDAVNFLWYSSDVAGKSSYELEATACKDGDIKSCVLITAVPGSSNVDNRFQDLVCGNFTLNSNGVKGYTGSGSKEQCW</sequence>
<dbReference type="Proteomes" id="UP000634011">
    <property type="component" value="Unassembled WGS sequence"/>
</dbReference>
<proteinExistence type="predicted"/>
<accession>A0A923HNF9</accession>
<dbReference type="GO" id="GO:0043683">
    <property type="term" value="P:type IV pilus assembly"/>
    <property type="evidence" value="ECO:0007669"/>
    <property type="project" value="InterPro"/>
</dbReference>
<dbReference type="InterPro" id="IPR045584">
    <property type="entry name" value="Pilin-like"/>
</dbReference>
<comment type="caution">
    <text evidence="1">The sequence shown here is derived from an EMBL/GenBank/DDBJ whole genome shotgun (WGS) entry which is preliminary data.</text>
</comment>